<evidence type="ECO:0000259" key="2">
    <source>
        <dbReference type="Pfam" id="PF13660"/>
    </source>
</evidence>
<protein>
    <submittedName>
        <fullName evidence="3">Glycerate kinase</fullName>
    </submittedName>
</protein>
<dbReference type="InterPro" id="IPR038614">
    <property type="entry name" value="GK_N_sf"/>
</dbReference>
<feature type="domain" description="MOFRL-associated" evidence="2">
    <location>
        <begin position="7"/>
        <end position="243"/>
    </location>
</feature>
<dbReference type="GO" id="GO:0005737">
    <property type="term" value="C:cytoplasm"/>
    <property type="evidence" value="ECO:0007669"/>
    <property type="project" value="TreeGrafter"/>
</dbReference>
<dbReference type="OrthoDB" id="9766552at2"/>
<dbReference type="PANTHER" id="PTHR12227">
    <property type="entry name" value="GLYCERATE KINASE"/>
    <property type="match status" value="1"/>
</dbReference>
<reference evidence="3 4" key="1">
    <citation type="submission" date="2019-09" db="EMBL/GenBank/DDBJ databases">
        <authorList>
            <person name="Li Y."/>
        </authorList>
    </citation>
    <scope>NUCLEOTIDE SEQUENCE [LARGE SCALE GENOMIC DNA]</scope>
    <source>
        <strain evidence="3 4">L3-3HA</strain>
    </source>
</reference>
<evidence type="ECO:0000259" key="1">
    <source>
        <dbReference type="Pfam" id="PF05161"/>
    </source>
</evidence>
<dbReference type="Gene3D" id="3.40.1480.10">
    <property type="entry name" value="MOFRL domain"/>
    <property type="match status" value="1"/>
</dbReference>
<dbReference type="AlphaFoldDB" id="A0A5J5G533"/>
<proteinExistence type="predicted"/>
<keyword evidence="3" id="KW-0418">Kinase</keyword>
<organism evidence="3 4">
    <name type="scientific">Affinibrenneria salicis</name>
    <dbReference type="NCBI Taxonomy" id="2590031"/>
    <lineage>
        <taxon>Bacteria</taxon>
        <taxon>Pseudomonadati</taxon>
        <taxon>Pseudomonadota</taxon>
        <taxon>Gammaproteobacteria</taxon>
        <taxon>Enterobacterales</taxon>
        <taxon>Pectobacteriaceae</taxon>
        <taxon>Affinibrenneria</taxon>
    </lineage>
</organism>
<evidence type="ECO:0000313" key="4">
    <source>
        <dbReference type="Proteomes" id="UP000335415"/>
    </source>
</evidence>
<sequence length="438" mass="46365">MNTTTIIKDILNAGIESVLPDKLIQRIMKIDGETLVIEDQRFPLSPSGKLYVIGAGKASALMAQQVESILDERIDAGQIIVKYGHNCPLTRIETTEAGHPTPDENSFAGTQKLVGLMSSLTENDLVICLLSGGGSALFTDCPAGMLKEDIVKTNQLLVTCGADINEINAVRKHLSRIKGGWLARLTWPATAVSLILSDVIGDRLDVIASGPTSPDESTFADAYRTLEKYNLLSETPAAILNHIRQGMAGDVEETPKAGDPVFGRLHNIIIGSNNIALSYAKDQAVKSGFQTEIITSTLDMDSCDAAKWIVEQALARRKALAPGEKACLLFGGETTTKVTGSGKGGRNQHLALCAAKLLSGHQGITLLSAGSDGNDGPTDAAGAVVNSATWGQAQAGGLDGDRYLADFDSYHFFQQAGGLVITGATFTNVMDIIIVVIE</sequence>
<dbReference type="Pfam" id="PF05161">
    <property type="entry name" value="MOFRL"/>
    <property type="match status" value="1"/>
</dbReference>
<dbReference type="Gene3D" id="3.40.50.10180">
    <property type="entry name" value="Glycerate kinase, MOFRL-like N-terminal domain"/>
    <property type="match status" value="1"/>
</dbReference>
<dbReference type="RefSeq" id="WP_150434222.1">
    <property type="nucleotide sequence ID" value="NZ_VYKJ01000002.1"/>
</dbReference>
<dbReference type="InterPro" id="IPR025286">
    <property type="entry name" value="MOFRL_assoc_dom"/>
</dbReference>
<evidence type="ECO:0000313" key="3">
    <source>
        <dbReference type="EMBL" id="KAA9001985.1"/>
    </source>
</evidence>
<dbReference type="GO" id="GO:0008887">
    <property type="term" value="F:glycerate kinase activity"/>
    <property type="evidence" value="ECO:0007669"/>
    <property type="project" value="InterPro"/>
</dbReference>
<keyword evidence="4" id="KW-1185">Reference proteome</keyword>
<dbReference type="PANTHER" id="PTHR12227:SF0">
    <property type="entry name" value="GLYCERATE KINASE"/>
    <property type="match status" value="1"/>
</dbReference>
<accession>A0A5J5G533</accession>
<dbReference type="EMBL" id="VYKJ01000002">
    <property type="protein sequence ID" value="KAA9001985.1"/>
    <property type="molecule type" value="Genomic_DNA"/>
</dbReference>
<dbReference type="SUPFAM" id="SSF82544">
    <property type="entry name" value="GckA/TtuD-like"/>
    <property type="match status" value="1"/>
</dbReference>
<comment type="caution">
    <text evidence="3">The sequence shown here is derived from an EMBL/GenBank/DDBJ whole genome shotgun (WGS) entry which is preliminary data.</text>
</comment>
<name>A0A5J5G533_9GAMM</name>
<dbReference type="InterPro" id="IPR039760">
    <property type="entry name" value="MOFRL_protein"/>
</dbReference>
<keyword evidence="3" id="KW-0808">Transferase</keyword>
<dbReference type="Pfam" id="PF13660">
    <property type="entry name" value="DUF4147"/>
    <property type="match status" value="1"/>
</dbReference>
<dbReference type="InterPro" id="IPR007835">
    <property type="entry name" value="MOFRL"/>
</dbReference>
<dbReference type="Proteomes" id="UP000335415">
    <property type="component" value="Unassembled WGS sequence"/>
</dbReference>
<gene>
    <name evidence="3" type="ORF">FJU30_06820</name>
</gene>
<dbReference type="InterPro" id="IPR037035">
    <property type="entry name" value="GK-like_C_sf"/>
</dbReference>
<feature type="domain" description="MOFRL" evidence="1">
    <location>
        <begin position="326"/>
        <end position="431"/>
    </location>
</feature>